<dbReference type="Gramene" id="CCP38226">
    <property type="protein sequence ID" value="CCP38226"/>
    <property type="gene ID" value="CHC_1105"/>
</dbReference>
<dbReference type="OrthoDB" id="89176at2759"/>
<keyword evidence="1" id="KW-0934">Plastid</keyword>
<proteinExistence type="predicted"/>
<reference evidence="1 2" key="1">
    <citation type="journal article" date="2013" name="PLoS ONE">
        <title>Evolution of red algal plastid genomes: ancient architectures, introns, horizontal gene transfer, and taxonomic utility of plastid markers.</title>
        <authorList>
            <person name="Janouskovec J."/>
            <person name="Liu S.-L."/>
            <person name="Martone P.T."/>
            <person name="Carre W."/>
            <person name="Leblanc C."/>
            <person name="Collen J."/>
            <person name="Keeling P.J."/>
        </authorList>
    </citation>
    <scope>NUCLEOTIDE SEQUENCE [LARGE SCALE GENOMIC DNA]</scope>
    <source>
        <strain evidence="2">cv. Stackhouse</strain>
    </source>
</reference>
<organism evidence="1 2">
    <name type="scientific">Chondrus crispus</name>
    <name type="common">Carrageen Irish moss</name>
    <name type="synonym">Polymorpha crispa</name>
    <dbReference type="NCBI Taxonomy" id="2769"/>
    <lineage>
        <taxon>Eukaryota</taxon>
        <taxon>Rhodophyta</taxon>
        <taxon>Florideophyceae</taxon>
        <taxon>Rhodymeniophycidae</taxon>
        <taxon>Gigartinales</taxon>
        <taxon>Gigartinaceae</taxon>
        <taxon>Chondrus</taxon>
    </lineage>
</organism>
<evidence type="ECO:0000313" key="1">
    <source>
        <dbReference type="EMBL" id="CCP38226.1"/>
    </source>
</evidence>
<accession>M5DEU0</accession>
<dbReference type="AlphaFoldDB" id="M5DEU0"/>
<dbReference type="InterPro" id="IPR002800">
    <property type="entry name" value="Rv2949c-like"/>
</dbReference>
<keyword evidence="2" id="KW-1185">Reference proteome</keyword>
<protein>
    <submittedName>
        <fullName evidence="1">Conserved hypothetical plastid protein</fullName>
    </submittedName>
</protein>
<gene>
    <name evidence="1" type="primary">ycf21</name>
    <name evidence="1" type="ORF">CHC_1105</name>
</gene>
<dbReference type="Gene3D" id="3.40.1410.10">
    <property type="entry name" value="Chorismate lyase-like"/>
    <property type="match status" value="1"/>
</dbReference>
<dbReference type="RefSeq" id="YP_007627479.1">
    <property type="nucleotide sequence ID" value="NC_020795.1"/>
</dbReference>
<geneLocation type="plastid" evidence="1"/>
<dbReference type="SUPFAM" id="SSF64288">
    <property type="entry name" value="Chorismate lyase-like"/>
    <property type="match status" value="1"/>
</dbReference>
<dbReference type="STRING" id="2769.M5DEU0"/>
<dbReference type="InterPro" id="IPR028978">
    <property type="entry name" value="Chorismate_lyase_/UTRA_dom_sf"/>
</dbReference>
<dbReference type="Pfam" id="PF01947">
    <property type="entry name" value="Rv2949c-like"/>
    <property type="match status" value="1"/>
</dbReference>
<sequence>MNTNFRYKFHKVFFLPINTNTYCIGNVIPIVWELILKSDGSFTQNLNSLTGQLIQVEILSLYNNIKAENDYTIREVWIKDQQGNKLAFAKSIWPYNMKTNLFILPTDQPIGQSLIQFKVDIHKDIHELFYGYCQCLEKHFNYNEPMWGRKYTLYHEHKQLATVQEIFSPQILKLFHSTTL</sequence>
<dbReference type="GeneID" id="14971076"/>
<dbReference type="Proteomes" id="UP000012073">
    <property type="component" value="Plastid Pltd"/>
</dbReference>
<dbReference type="KEGG" id="ccp:CHC_1105"/>
<dbReference type="EMBL" id="HF562234">
    <property type="protein sequence ID" value="CCP38226.1"/>
    <property type="molecule type" value="Genomic_DNA"/>
</dbReference>
<evidence type="ECO:0000313" key="2">
    <source>
        <dbReference type="Proteomes" id="UP000012073"/>
    </source>
</evidence>
<name>M5DEU0_CHOCR</name>